<evidence type="ECO:0000313" key="2">
    <source>
        <dbReference type="EMBL" id="KAF5826597.1"/>
    </source>
</evidence>
<sequence>MLSAQGGPQSTSQTTFPVQGMPIPPPSGKVRKEHVVPISSKYGGLTMERLQSLFFLGPCPDMTPHPTNTQGASSKQKAAAGVAVAAGNPANGEQATQPVVSNPAYGELGTTGAAAPTMHEGVQGSAAVQGATAAAPEVDSQGQGHHRCVQDKGGGGQSSQPPPEAESQGQGYHRCGQDQGGGGHSSQPPLQPASHIMLAIADDDGSVSLMRLFSHIQPPFEGPEVLPDAMAGGEGIQDSDEDS</sequence>
<feature type="region of interest" description="Disordered" evidence="1">
    <location>
        <begin position="1"/>
        <end position="32"/>
    </location>
</feature>
<dbReference type="EMBL" id="MU070818">
    <property type="protein sequence ID" value="KAF5826597.1"/>
    <property type="molecule type" value="Genomic_DNA"/>
</dbReference>
<feature type="region of interest" description="Disordered" evidence="1">
    <location>
        <begin position="121"/>
        <end position="195"/>
    </location>
</feature>
<organism evidence="2 3">
    <name type="scientific">Dunaliella salina</name>
    <name type="common">Green alga</name>
    <name type="synonym">Protococcus salinus</name>
    <dbReference type="NCBI Taxonomy" id="3046"/>
    <lineage>
        <taxon>Eukaryota</taxon>
        <taxon>Viridiplantae</taxon>
        <taxon>Chlorophyta</taxon>
        <taxon>core chlorophytes</taxon>
        <taxon>Chlorophyceae</taxon>
        <taxon>CS clade</taxon>
        <taxon>Chlamydomonadales</taxon>
        <taxon>Dunaliellaceae</taxon>
        <taxon>Dunaliella</taxon>
    </lineage>
</organism>
<feature type="compositionally biased region" description="Polar residues" evidence="1">
    <location>
        <begin position="1"/>
        <end position="17"/>
    </location>
</feature>
<evidence type="ECO:0000313" key="3">
    <source>
        <dbReference type="Proteomes" id="UP000815325"/>
    </source>
</evidence>
<dbReference type="Proteomes" id="UP000815325">
    <property type="component" value="Unassembled WGS sequence"/>
</dbReference>
<protein>
    <recommendedName>
        <fullName evidence="4">Encoded protein</fullName>
    </recommendedName>
</protein>
<feature type="compositionally biased region" description="Low complexity" evidence="1">
    <location>
        <begin position="121"/>
        <end position="135"/>
    </location>
</feature>
<gene>
    <name evidence="2" type="ORF">DUNSADRAFT_2586</name>
</gene>
<evidence type="ECO:0008006" key="4">
    <source>
        <dbReference type="Google" id="ProtNLM"/>
    </source>
</evidence>
<comment type="caution">
    <text evidence="2">The sequence shown here is derived from an EMBL/GenBank/DDBJ whole genome shotgun (WGS) entry which is preliminary data.</text>
</comment>
<keyword evidence="3" id="KW-1185">Reference proteome</keyword>
<name>A0ABQ7FW91_DUNSA</name>
<proteinExistence type="predicted"/>
<reference evidence="2" key="1">
    <citation type="submission" date="2017-08" db="EMBL/GenBank/DDBJ databases">
        <authorList>
            <person name="Polle J.E."/>
            <person name="Barry K."/>
            <person name="Cushman J."/>
            <person name="Schmutz J."/>
            <person name="Tran D."/>
            <person name="Hathwaick L.T."/>
            <person name="Yim W.C."/>
            <person name="Jenkins J."/>
            <person name="Mckie-Krisberg Z.M."/>
            <person name="Prochnik S."/>
            <person name="Lindquist E."/>
            <person name="Dockter R.B."/>
            <person name="Adam C."/>
            <person name="Molina H."/>
            <person name="Bunkerborg J."/>
            <person name="Jin E."/>
            <person name="Buchheim M."/>
            <person name="Magnuson J."/>
        </authorList>
    </citation>
    <scope>NUCLEOTIDE SEQUENCE</scope>
    <source>
        <strain evidence="2">CCAP 19/18</strain>
    </source>
</reference>
<feature type="region of interest" description="Disordered" evidence="1">
    <location>
        <begin position="220"/>
        <end position="243"/>
    </location>
</feature>
<accession>A0ABQ7FW91</accession>
<evidence type="ECO:0000256" key="1">
    <source>
        <dbReference type="SAM" id="MobiDB-lite"/>
    </source>
</evidence>